<dbReference type="InterPro" id="IPR003675">
    <property type="entry name" value="Rce1/LyrA-like_dom"/>
</dbReference>
<dbReference type="GO" id="GO:0005789">
    <property type="term" value="C:endoplasmic reticulum membrane"/>
    <property type="evidence" value="ECO:0007669"/>
    <property type="project" value="UniProtKB-SubCell"/>
</dbReference>
<dbReference type="InParanoid" id="G3AE19"/>
<evidence type="ECO:0000313" key="14">
    <source>
        <dbReference type="Proteomes" id="UP000000709"/>
    </source>
</evidence>
<gene>
    <name evidence="13" type="ORF">SPAPADRAFT_58781</name>
</gene>
<dbReference type="EMBL" id="GL996499">
    <property type="protein sequence ID" value="EGW35553.1"/>
    <property type="molecule type" value="Genomic_DNA"/>
</dbReference>
<evidence type="ECO:0000256" key="9">
    <source>
        <dbReference type="ARBA" id="ARBA00047280"/>
    </source>
</evidence>
<comment type="catalytic activity">
    <reaction evidence="9">
        <text>Hydrolyzes the peptide bond -P2-(S-farnesyl or geranylgeranyl)C-P1'-P2'-P3'-COOH where P1' and P2' are amino acids with aliphatic sidechains and P3' is any C-terminal residue.</text>
        <dbReference type="EC" id="3.4.26.1"/>
    </reaction>
</comment>
<name>G3AE19_SPAPN</name>
<dbReference type="Proteomes" id="UP000000709">
    <property type="component" value="Unassembled WGS sequence"/>
</dbReference>
<dbReference type="HOGENOM" id="CLU_049909_1_0_1"/>
<feature type="domain" description="CAAX prenyl protease 2/Lysostaphin resistance protein A-like" evidence="12">
    <location>
        <begin position="126"/>
        <end position="218"/>
    </location>
</feature>
<evidence type="ECO:0000256" key="7">
    <source>
        <dbReference type="ARBA" id="ARBA00022989"/>
    </source>
</evidence>
<evidence type="ECO:0000313" key="13">
    <source>
        <dbReference type="EMBL" id="EGW35553.1"/>
    </source>
</evidence>
<comment type="similarity">
    <text evidence="2">Belongs to the peptidase U48 family.</text>
</comment>
<dbReference type="RefSeq" id="XP_007372965.1">
    <property type="nucleotide sequence ID" value="XM_007372903.1"/>
</dbReference>
<keyword evidence="8 11" id="KW-0472">Membrane</keyword>
<dbReference type="PANTHER" id="PTHR13046:SF0">
    <property type="entry name" value="CAAX PRENYL PROTEASE 2"/>
    <property type="match status" value="1"/>
</dbReference>
<feature type="transmembrane region" description="Helical" evidence="11">
    <location>
        <begin position="234"/>
        <end position="255"/>
    </location>
</feature>
<dbReference type="OMA" id="HSFCNWC"/>
<dbReference type="FunCoup" id="G3AE19">
    <property type="interactions" value="298"/>
</dbReference>
<evidence type="ECO:0000256" key="11">
    <source>
        <dbReference type="SAM" id="Phobius"/>
    </source>
</evidence>
<comment type="subcellular location">
    <subcellularLocation>
        <location evidence="1">Endoplasmic reticulum membrane</location>
        <topology evidence="1">Multi-pass membrane protein</topology>
    </subcellularLocation>
</comment>
<evidence type="ECO:0000259" key="12">
    <source>
        <dbReference type="Pfam" id="PF02517"/>
    </source>
</evidence>
<keyword evidence="5" id="KW-0378">Hydrolase</keyword>
<dbReference type="InterPro" id="IPR039731">
    <property type="entry name" value="Rce1"/>
</dbReference>
<evidence type="ECO:0000256" key="10">
    <source>
        <dbReference type="ARBA" id="ARBA00049729"/>
    </source>
</evidence>
<keyword evidence="3" id="KW-0645">Protease</keyword>
<dbReference type="PANTHER" id="PTHR13046">
    <property type="entry name" value="PROTEASE U48 CAAX PRENYL PROTEASE RCE1"/>
    <property type="match status" value="1"/>
</dbReference>
<dbReference type="GO" id="GO:0004222">
    <property type="term" value="F:metalloendopeptidase activity"/>
    <property type="evidence" value="ECO:0007669"/>
    <property type="project" value="InterPro"/>
</dbReference>
<evidence type="ECO:0000256" key="3">
    <source>
        <dbReference type="ARBA" id="ARBA00022670"/>
    </source>
</evidence>
<dbReference type="OrthoDB" id="271604at2759"/>
<keyword evidence="6" id="KW-0256">Endoplasmic reticulum</keyword>
<protein>
    <recommendedName>
        <fullName evidence="10">intramembrane prenyl-peptidase Rce1</fullName>
        <ecNumber evidence="10">3.4.26.1</ecNumber>
    </recommendedName>
</protein>
<evidence type="ECO:0000256" key="2">
    <source>
        <dbReference type="ARBA" id="ARBA00006897"/>
    </source>
</evidence>
<dbReference type="EC" id="3.4.26.1" evidence="10"/>
<accession>G3AE19</accession>
<proteinExistence type="inferred from homology"/>
<dbReference type="STRING" id="619300.G3AE19"/>
<dbReference type="Pfam" id="PF02517">
    <property type="entry name" value="Rce1-like"/>
    <property type="match status" value="1"/>
</dbReference>
<evidence type="ECO:0000256" key="6">
    <source>
        <dbReference type="ARBA" id="ARBA00022824"/>
    </source>
</evidence>
<dbReference type="AlphaFoldDB" id="G3AE19"/>
<keyword evidence="4 11" id="KW-0812">Transmembrane</keyword>
<dbReference type="eggNOG" id="KOG4130">
    <property type="taxonomic scope" value="Eukaryota"/>
</dbReference>
<dbReference type="MEROPS" id="G05.001"/>
<sequence>MLLLTLAIAFSYFVVIYINQPKHLPSDRNDLRVIKFRFYRITQLCLFLLVVVPYLVPGNYTDNLRSLGLFPGYSNTHSVLTDLSHIVRTIVFLITIYCSSVYQYIIGDIVFIDSEAHVMHHIRDYGFAPVTEEFIYRGIISLVVHDTHAKYTPFLFGVAHLHHAFHLYRQGYPVGQVVTTSVFQLGYTSIFGYVANMIYSTSSNLWCVIVLHAGCNLFGVPSVNVHGTRLQRGVYHLLILVGIAGAYIELTKWWWH</sequence>
<evidence type="ECO:0000256" key="8">
    <source>
        <dbReference type="ARBA" id="ARBA00023136"/>
    </source>
</evidence>
<evidence type="ECO:0000256" key="5">
    <source>
        <dbReference type="ARBA" id="ARBA00022801"/>
    </source>
</evidence>
<reference evidence="13 14" key="1">
    <citation type="journal article" date="2011" name="Proc. Natl. Acad. Sci. U.S.A.">
        <title>Comparative genomics of xylose-fermenting fungi for enhanced biofuel production.</title>
        <authorList>
            <person name="Wohlbach D.J."/>
            <person name="Kuo A."/>
            <person name="Sato T.K."/>
            <person name="Potts K.M."/>
            <person name="Salamov A.A."/>
            <person name="LaButti K.M."/>
            <person name="Sun H."/>
            <person name="Clum A."/>
            <person name="Pangilinan J.L."/>
            <person name="Lindquist E.A."/>
            <person name="Lucas S."/>
            <person name="Lapidus A."/>
            <person name="Jin M."/>
            <person name="Gunawan C."/>
            <person name="Balan V."/>
            <person name="Dale B.E."/>
            <person name="Jeffries T.W."/>
            <person name="Zinkel R."/>
            <person name="Barry K.W."/>
            <person name="Grigoriev I.V."/>
            <person name="Gasch A.P."/>
        </authorList>
    </citation>
    <scope>NUCLEOTIDE SEQUENCE [LARGE SCALE GENOMIC DNA]</scope>
    <source>
        <strain evidence="14">NRRL Y-27907 / 11-Y1</strain>
    </source>
</reference>
<dbReference type="GO" id="GO:0071586">
    <property type="term" value="P:CAAX-box protein processing"/>
    <property type="evidence" value="ECO:0007669"/>
    <property type="project" value="InterPro"/>
</dbReference>
<keyword evidence="14" id="KW-1185">Reference proteome</keyword>
<keyword evidence="7 11" id="KW-1133">Transmembrane helix</keyword>
<organism evidence="14">
    <name type="scientific">Spathaspora passalidarum (strain NRRL Y-27907 / 11-Y1)</name>
    <dbReference type="NCBI Taxonomy" id="619300"/>
    <lineage>
        <taxon>Eukaryota</taxon>
        <taxon>Fungi</taxon>
        <taxon>Dikarya</taxon>
        <taxon>Ascomycota</taxon>
        <taxon>Saccharomycotina</taxon>
        <taxon>Pichiomycetes</taxon>
        <taxon>Debaryomycetaceae</taxon>
        <taxon>Spathaspora</taxon>
    </lineage>
</organism>
<dbReference type="KEGG" id="spaa:SPAPADRAFT_58781"/>
<evidence type="ECO:0000256" key="4">
    <source>
        <dbReference type="ARBA" id="ARBA00022692"/>
    </source>
</evidence>
<feature type="transmembrane region" description="Helical" evidence="11">
    <location>
        <begin position="37"/>
        <end position="56"/>
    </location>
</feature>
<dbReference type="GeneID" id="18872604"/>
<evidence type="ECO:0000256" key="1">
    <source>
        <dbReference type="ARBA" id="ARBA00004477"/>
    </source>
</evidence>